<keyword evidence="6 15" id="KW-0347">Helicase</keyword>
<dbReference type="Pfam" id="PF00271">
    <property type="entry name" value="Helicase_C"/>
    <property type="match status" value="1"/>
</dbReference>
<evidence type="ECO:0000256" key="10">
    <source>
        <dbReference type="ARBA" id="ARBA00023204"/>
    </source>
</evidence>
<keyword evidence="5 15" id="KW-0378">Hydrolase</keyword>
<dbReference type="CDD" id="cd17992">
    <property type="entry name" value="DEXHc_RecG"/>
    <property type="match status" value="1"/>
</dbReference>
<dbReference type="NCBIfam" id="NF008165">
    <property type="entry name" value="PRK10917.1-3"/>
    <property type="match status" value="1"/>
</dbReference>
<evidence type="ECO:0000256" key="8">
    <source>
        <dbReference type="ARBA" id="ARBA00023125"/>
    </source>
</evidence>
<organism evidence="18 19">
    <name type="scientific">Crassaminicella thermophila</name>
    <dbReference type="NCBI Taxonomy" id="2599308"/>
    <lineage>
        <taxon>Bacteria</taxon>
        <taxon>Bacillati</taxon>
        <taxon>Bacillota</taxon>
        <taxon>Clostridia</taxon>
        <taxon>Eubacteriales</taxon>
        <taxon>Clostridiaceae</taxon>
        <taxon>Crassaminicella</taxon>
    </lineage>
</organism>
<dbReference type="InterPro" id="IPR014001">
    <property type="entry name" value="Helicase_ATP-bd"/>
</dbReference>
<feature type="domain" description="Helicase C-terminal" evidence="17">
    <location>
        <begin position="455"/>
        <end position="615"/>
    </location>
</feature>
<dbReference type="AlphaFoldDB" id="A0A5C0SE53"/>
<evidence type="ECO:0000313" key="18">
    <source>
        <dbReference type="EMBL" id="QEK12007.1"/>
    </source>
</evidence>
<proteinExistence type="inferred from homology"/>
<dbReference type="InterPro" id="IPR012340">
    <property type="entry name" value="NA-bd_OB-fold"/>
</dbReference>
<evidence type="ECO:0000256" key="3">
    <source>
        <dbReference type="ARBA" id="ARBA00022741"/>
    </source>
</evidence>
<gene>
    <name evidence="18" type="primary">recG</name>
    <name evidence="18" type="ORF">FQB35_06275</name>
</gene>
<evidence type="ECO:0000256" key="6">
    <source>
        <dbReference type="ARBA" id="ARBA00022806"/>
    </source>
</evidence>
<dbReference type="InterPro" id="IPR047112">
    <property type="entry name" value="RecG/Mfd"/>
</dbReference>
<evidence type="ECO:0000256" key="1">
    <source>
        <dbReference type="ARBA" id="ARBA00007504"/>
    </source>
</evidence>
<dbReference type="OrthoDB" id="9804325at2"/>
<evidence type="ECO:0000256" key="15">
    <source>
        <dbReference type="RuleBase" id="RU363016"/>
    </source>
</evidence>
<evidence type="ECO:0000259" key="16">
    <source>
        <dbReference type="PROSITE" id="PS51192"/>
    </source>
</evidence>
<dbReference type="InterPro" id="IPR045562">
    <property type="entry name" value="RecG_dom3_C"/>
</dbReference>
<dbReference type="PROSITE" id="PS51194">
    <property type="entry name" value="HELICASE_CTER"/>
    <property type="match status" value="1"/>
</dbReference>
<dbReference type="NCBIfam" id="TIGR00643">
    <property type="entry name" value="recG"/>
    <property type="match status" value="1"/>
</dbReference>
<dbReference type="InterPro" id="IPR004609">
    <property type="entry name" value="ATP-dep_DNA_helicase_RecG"/>
</dbReference>
<dbReference type="GO" id="GO:0003677">
    <property type="term" value="F:DNA binding"/>
    <property type="evidence" value="ECO:0007669"/>
    <property type="project" value="UniProtKB-KW"/>
</dbReference>
<comment type="function">
    <text evidence="15">Plays a critical role in recombination and DNA repair. Helps process Holliday junction intermediates to mature products by catalyzing branch migration. Has replication fork regression activity, unwinds stalled or blocked replication forks to make a HJ that can be resolved. Has a DNA unwinding activity characteristic of a DNA helicase with 3'-5' polarity.</text>
</comment>
<dbReference type="GO" id="GO:0006310">
    <property type="term" value="P:DNA recombination"/>
    <property type="evidence" value="ECO:0007669"/>
    <property type="project" value="UniProtKB-UniRule"/>
</dbReference>
<dbReference type="PROSITE" id="PS51192">
    <property type="entry name" value="HELICASE_ATP_BIND_1"/>
    <property type="match status" value="1"/>
</dbReference>
<dbReference type="InterPro" id="IPR001650">
    <property type="entry name" value="Helicase_C-like"/>
</dbReference>
<dbReference type="SUPFAM" id="SSF50249">
    <property type="entry name" value="Nucleic acid-binding proteins"/>
    <property type="match status" value="1"/>
</dbReference>
<dbReference type="GO" id="GO:0043138">
    <property type="term" value="F:3'-5' DNA helicase activity"/>
    <property type="evidence" value="ECO:0007669"/>
    <property type="project" value="UniProtKB-EC"/>
</dbReference>
<dbReference type="SMART" id="SM00490">
    <property type="entry name" value="HELICc"/>
    <property type="match status" value="1"/>
</dbReference>
<evidence type="ECO:0000256" key="2">
    <source>
        <dbReference type="ARBA" id="ARBA00017846"/>
    </source>
</evidence>
<keyword evidence="3 15" id="KW-0547">Nucleotide-binding</keyword>
<dbReference type="Pfam" id="PF17191">
    <property type="entry name" value="RecG_wedge"/>
    <property type="match status" value="1"/>
</dbReference>
<keyword evidence="4 15" id="KW-0227">DNA damage</keyword>
<dbReference type="Pfam" id="PF19833">
    <property type="entry name" value="RecG_dom3_C"/>
    <property type="match status" value="1"/>
</dbReference>
<keyword evidence="10 15" id="KW-0234">DNA repair</keyword>
<evidence type="ECO:0000313" key="19">
    <source>
        <dbReference type="Proteomes" id="UP000324646"/>
    </source>
</evidence>
<dbReference type="EMBL" id="CP042243">
    <property type="protein sequence ID" value="QEK12007.1"/>
    <property type="molecule type" value="Genomic_DNA"/>
</dbReference>
<keyword evidence="11" id="KW-0413">Isomerase</keyword>
<dbReference type="InterPro" id="IPR027417">
    <property type="entry name" value="P-loop_NTPase"/>
</dbReference>
<dbReference type="SMART" id="SM00487">
    <property type="entry name" value="DEXDc"/>
    <property type="match status" value="1"/>
</dbReference>
<evidence type="ECO:0000256" key="9">
    <source>
        <dbReference type="ARBA" id="ARBA00023172"/>
    </source>
</evidence>
<evidence type="ECO:0000256" key="12">
    <source>
        <dbReference type="ARBA" id="ARBA00034617"/>
    </source>
</evidence>
<dbReference type="GO" id="GO:0005524">
    <property type="term" value="F:ATP binding"/>
    <property type="evidence" value="ECO:0007669"/>
    <property type="project" value="UniProtKB-KW"/>
</dbReference>
<dbReference type="NCBIfam" id="NF008168">
    <property type="entry name" value="PRK10917.2-2"/>
    <property type="match status" value="1"/>
</dbReference>
<reference evidence="18 19" key="1">
    <citation type="submission" date="2019-07" db="EMBL/GenBank/DDBJ databases">
        <title>Complete genome of Crassaminicella thermophila SY095.</title>
        <authorList>
            <person name="Li X."/>
        </authorList>
    </citation>
    <scope>NUCLEOTIDE SEQUENCE [LARGE SCALE GENOMIC DNA]</scope>
    <source>
        <strain evidence="18 19">SY095</strain>
    </source>
</reference>
<dbReference type="InterPro" id="IPR011545">
    <property type="entry name" value="DEAD/DEAH_box_helicase_dom"/>
</dbReference>
<name>A0A5C0SE53_CRATE</name>
<dbReference type="EC" id="5.6.2.4" evidence="13 15"/>
<dbReference type="InterPro" id="IPR033454">
    <property type="entry name" value="RecG_wedge"/>
</dbReference>
<evidence type="ECO:0000256" key="7">
    <source>
        <dbReference type="ARBA" id="ARBA00022840"/>
    </source>
</evidence>
<evidence type="ECO:0000256" key="4">
    <source>
        <dbReference type="ARBA" id="ARBA00022763"/>
    </source>
</evidence>
<dbReference type="Proteomes" id="UP000324646">
    <property type="component" value="Chromosome"/>
</dbReference>
<evidence type="ECO:0000259" key="17">
    <source>
        <dbReference type="PROSITE" id="PS51194"/>
    </source>
</evidence>
<keyword evidence="9 15" id="KW-0233">DNA recombination</keyword>
<dbReference type="Gene3D" id="3.40.50.300">
    <property type="entry name" value="P-loop containing nucleotide triphosphate hydrolases"/>
    <property type="match status" value="2"/>
</dbReference>
<keyword evidence="7 15" id="KW-0067">ATP-binding</keyword>
<evidence type="ECO:0000256" key="14">
    <source>
        <dbReference type="ARBA" id="ARBA00048988"/>
    </source>
</evidence>
<evidence type="ECO:0000256" key="11">
    <source>
        <dbReference type="ARBA" id="ARBA00023235"/>
    </source>
</evidence>
<accession>A0A5C0SE53</accession>
<dbReference type="PANTHER" id="PTHR47964:SF1">
    <property type="entry name" value="ATP-DEPENDENT DNA HELICASE HOMOLOG RECG, CHLOROPLASTIC"/>
    <property type="match status" value="1"/>
</dbReference>
<feature type="domain" description="Helicase ATP-binding" evidence="16">
    <location>
        <begin position="275"/>
        <end position="436"/>
    </location>
</feature>
<dbReference type="Pfam" id="PF00270">
    <property type="entry name" value="DEAD"/>
    <property type="match status" value="1"/>
</dbReference>
<dbReference type="CDD" id="cd04488">
    <property type="entry name" value="RecG_wedge_OBF"/>
    <property type="match status" value="1"/>
</dbReference>
<dbReference type="GO" id="GO:0006281">
    <property type="term" value="P:DNA repair"/>
    <property type="evidence" value="ECO:0007669"/>
    <property type="project" value="UniProtKB-UniRule"/>
</dbReference>
<dbReference type="KEGG" id="crs:FQB35_06275"/>
<protein>
    <recommendedName>
        <fullName evidence="2 15">ATP-dependent DNA helicase RecG</fullName>
        <ecNumber evidence="13 15">5.6.2.4</ecNumber>
    </recommendedName>
</protein>
<sequence length="687" mass="78899">MNDLKQSIQYIKGVGPKRLKHLEKMGIYNIEDFIYSFPREYEDRSNIKKIIDVKDNEKVTLNVTVFGKVQEKLSKKGLKIYKLPVRDSTGIAYAIFYNAHFVKSIFKVGQMINLYGKTKRNFGEIQILHPNYEFVENDLTNTPSSIIPIYTLTNGLTQKDMRNLGKNILNLYGNLIQEYIPNDICKRNRLCDIQYALWNIHFPTSLKALKIAKFRLVFEELFILQLGLWLIKNKLNNNIDGITFHKKKEIDKFIKSLPFQLTKAQIRVLREIERDMESNKVMNRLVQGDVGSGKTIIAIIALYKTILNGYQGVLMAPTEILAEQHFESSKELLLPLGIKIELLSGSIPKKKKEDILKRLKDGDIDIVIGTHALIQENVHFKKLGLVITDEQHRFGVRQRSLLSNKGLNPDVLVMTATPIPRTLALILYGDLDISIIDELPPGRKKVKTYCIDEKKRKKVYDFVKKEIESGRQVYVVAPLVEESENIDARSALDIYIELKENYLNNYKIGLLHGKMKSYEKDQIMEEFKTGKIQVLVATTVIEVGVNVPNASVMIIENSERFGLAQLHQLRGRVGRGKYQSYCILINYGKSAISKERMKIMEESSNGFVIAEKDLELRGPGEFFGTKQHGLPELKIANLFKHVRILQKVQKEAEILLKEDKNLSLEKNIFLKKRIIDKFGSKIEQLSL</sequence>
<dbReference type="PANTHER" id="PTHR47964">
    <property type="entry name" value="ATP-DEPENDENT DNA HELICASE HOMOLOG RECG, CHLOROPLASTIC"/>
    <property type="match status" value="1"/>
</dbReference>
<dbReference type="SUPFAM" id="SSF52540">
    <property type="entry name" value="P-loop containing nucleoside triphosphate hydrolases"/>
    <property type="match status" value="2"/>
</dbReference>
<keyword evidence="8" id="KW-0238">DNA-binding</keyword>
<comment type="similarity">
    <text evidence="1 15">Belongs to the helicase family. RecG subfamily.</text>
</comment>
<keyword evidence="19" id="KW-1185">Reference proteome</keyword>
<dbReference type="Gene3D" id="2.40.50.140">
    <property type="entry name" value="Nucleic acid-binding proteins"/>
    <property type="match status" value="1"/>
</dbReference>
<comment type="catalytic activity">
    <reaction evidence="14 15">
        <text>ATP + H2O = ADP + phosphate + H(+)</text>
        <dbReference type="Rhea" id="RHEA:13065"/>
        <dbReference type="ChEBI" id="CHEBI:15377"/>
        <dbReference type="ChEBI" id="CHEBI:15378"/>
        <dbReference type="ChEBI" id="CHEBI:30616"/>
        <dbReference type="ChEBI" id="CHEBI:43474"/>
        <dbReference type="ChEBI" id="CHEBI:456216"/>
        <dbReference type="EC" id="5.6.2.4"/>
    </reaction>
</comment>
<comment type="catalytic activity">
    <reaction evidence="12 15">
        <text>Couples ATP hydrolysis with the unwinding of duplex DNA by translocating in the 3'-5' direction.</text>
        <dbReference type="EC" id="5.6.2.4"/>
    </reaction>
</comment>
<dbReference type="GO" id="GO:0016887">
    <property type="term" value="F:ATP hydrolysis activity"/>
    <property type="evidence" value="ECO:0007669"/>
    <property type="project" value="RHEA"/>
</dbReference>
<evidence type="ECO:0000256" key="5">
    <source>
        <dbReference type="ARBA" id="ARBA00022801"/>
    </source>
</evidence>
<evidence type="ECO:0000256" key="13">
    <source>
        <dbReference type="ARBA" id="ARBA00034808"/>
    </source>
</evidence>
<dbReference type="RefSeq" id="WP_148809162.1">
    <property type="nucleotide sequence ID" value="NZ_CP042243.1"/>
</dbReference>